<dbReference type="GO" id="GO:0005945">
    <property type="term" value="C:6-phosphofructokinase complex"/>
    <property type="evidence" value="ECO:0007669"/>
    <property type="project" value="TreeGrafter"/>
</dbReference>
<keyword evidence="12 15" id="KW-0460">Magnesium</keyword>
<comment type="similarity">
    <text evidence="15">Belongs to the phosphofructokinase type A (PFKA) family. ATP-dependent PFK group I subfamily. Prokaryotic clade 'B1' sub-subfamily.</text>
</comment>
<reference evidence="17 18" key="1">
    <citation type="submission" date="2014-06" db="EMBL/GenBank/DDBJ databases">
        <title>Genome characterization of distinct group I Clostridium botulinum lineages.</title>
        <authorList>
            <person name="Giordani F."/>
            <person name="Anselmo A."/>
            <person name="Fillo S."/>
            <person name="Palozzi A.M."/>
            <person name="Fortunato A."/>
            <person name="Gentile B."/>
            <person name="Ciammaruconi A."/>
            <person name="Anniballi F."/>
            <person name="De Medici D."/>
            <person name="Lista F."/>
        </authorList>
    </citation>
    <scope>NUCLEOTIDE SEQUENCE [LARGE SCALE GENOMIC DNA]</scope>
    <source>
        <strain evidence="17 18">B2 450</strain>
    </source>
</reference>
<evidence type="ECO:0000256" key="1">
    <source>
        <dbReference type="ARBA" id="ARBA00001946"/>
    </source>
</evidence>
<comment type="function">
    <text evidence="2 15">Catalyzes the phosphorylation of D-fructose 6-phosphate to fructose 1,6-bisphosphate by ATP, the first committing step of glycolysis.</text>
</comment>
<comment type="caution">
    <text evidence="15">Lacks conserved residue(s) required for the propagation of feature annotation.</text>
</comment>
<dbReference type="HAMAP" id="MF_00339">
    <property type="entry name" value="Phosphofructokinase_I_B1"/>
    <property type="match status" value="1"/>
</dbReference>
<dbReference type="PRINTS" id="PR00476">
    <property type="entry name" value="PHFRCTKINASE"/>
</dbReference>
<comment type="cofactor">
    <cofactor evidence="1 15">
        <name>Mg(2+)</name>
        <dbReference type="ChEBI" id="CHEBI:18420"/>
    </cofactor>
</comment>
<dbReference type="GO" id="GO:0061621">
    <property type="term" value="P:canonical glycolysis"/>
    <property type="evidence" value="ECO:0007669"/>
    <property type="project" value="TreeGrafter"/>
</dbReference>
<feature type="domain" description="Phosphofructokinase" evidence="16">
    <location>
        <begin position="4"/>
        <end position="275"/>
    </location>
</feature>
<dbReference type="GO" id="GO:0046872">
    <property type="term" value="F:metal ion binding"/>
    <property type="evidence" value="ECO:0007669"/>
    <property type="project" value="UniProtKB-KW"/>
</dbReference>
<dbReference type="GO" id="GO:0030388">
    <property type="term" value="P:fructose 1,6-bisphosphate metabolic process"/>
    <property type="evidence" value="ECO:0007669"/>
    <property type="project" value="TreeGrafter"/>
</dbReference>
<dbReference type="FunFam" id="3.40.50.460:FF:000002">
    <property type="entry name" value="ATP-dependent 6-phosphofructokinase"/>
    <property type="match status" value="1"/>
</dbReference>
<feature type="binding site" evidence="15">
    <location>
        <position position="103"/>
    </location>
    <ligand>
        <name>Mg(2+)</name>
        <dbReference type="ChEBI" id="CHEBI:18420"/>
        <note>catalytic</note>
    </ligand>
</feature>
<feature type="binding site" description="in other chain" evidence="15">
    <location>
        <begin position="185"/>
        <end position="187"/>
    </location>
    <ligand>
        <name>ADP</name>
        <dbReference type="ChEBI" id="CHEBI:456216"/>
        <note>allosteric activator; ligand shared between dimeric partners</note>
    </ligand>
</feature>
<comment type="caution">
    <text evidence="17">The sequence shown here is derived from an EMBL/GenBank/DDBJ whole genome shotgun (WGS) entry which is preliminary data.</text>
</comment>
<dbReference type="EMBL" id="JXSU01000008">
    <property type="protein sequence ID" value="KIS22277.1"/>
    <property type="molecule type" value="Genomic_DNA"/>
</dbReference>
<evidence type="ECO:0000256" key="8">
    <source>
        <dbReference type="ARBA" id="ARBA00022723"/>
    </source>
</evidence>
<evidence type="ECO:0000256" key="15">
    <source>
        <dbReference type="HAMAP-Rule" id="MF_00339"/>
    </source>
</evidence>
<feature type="binding site" description="in other chain" evidence="15">
    <location>
        <begin position="249"/>
        <end position="252"/>
    </location>
    <ligand>
        <name>substrate</name>
        <note>ligand shared between dimeric partners</note>
    </ligand>
</feature>
<keyword evidence="13 15" id="KW-0324">Glycolysis</keyword>
<dbReference type="GO" id="GO:0006002">
    <property type="term" value="P:fructose 6-phosphate metabolic process"/>
    <property type="evidence" value="ECO:0007669"/>
    <property type="project" value="UniProtKB-UniRule"/>
</dbReference>
<organism evidence="17 18">
    <name type="scientific">Clostridium botulinum B2 450</name>
    <dbReference type="NCBI Taxonomy" id="1379739"/>
    <lineage>
        <taxon>Bacteria</taxon>
        <taxon>Bacillati</taxon>
        <taxon>Bacillota</taxon>
        <taxon>Clostridia</taxon>
        <taxon>Eubacteriales</taxon>
        <taxon>Clostridiaceae</taxon>
        <taxon>Clostridium</taxon>
    </lineage>
</organism>
<feature type="binding site" evidence="15">
    <location>
        <begin position="21"/>
        <end position="25"/>
    </location>
    <ligand>
        <name>ADP</name>
        <dbReference type="ChEBI" id="CHEBI:456216"/>
        <note>allosteric activator; ligand shared between dimeric partners</note>
    </ligand>
</feature>
<feature type="binding site" description="in other chain" evidence="15">
    <location>
        <begin position="213"/>
        <end position="215"/>
    </location>
    <ligand>
        <name>ADP</name>
        <dbReference type="ChEBI" id="CHEBI:456216"/>
        <note>allosteric activator; ligand shared between dimeric partners</note>
    </ligand>
</feature>
<feature type="binding site" evidence="15">
    <location>
        <position position="162"/>
    </location>
    <ligand>
        <name>substrate</name>
        <note>ligand shared between dimeric partners</note>
    </ligand>
</feature>
<feature type="binding site" description="in other chain" evidence="15">
    <location>
        <begin position="125"/>
        <end position="127"/>
    </location>
    <ligand>
        <name>substrate</name>
        <note>ligand shared between dimeric partners</note>
    </ligand>
</feature>
<dbReference type="GO" id="GO:0048029">
    <property type="term" value="F:monosaccharide binding"/>
    <property type="evidence" value="ECO:0007669"/>
    <property type="project" value="TreeGrafter"/>
</dbReference>
<keyword evidence="8 15" id="KW-0479">Metal-binding</keyword>
<comment type="subunit">
    <text evidence="15">Homotetramer.</text>
</comment>
<dbReference type="PIRSF" id="PIRSF000532">
    <property type="entry name" value="ATP_PFK_prok"/>
    <property type="match status" value="1"/>
</dbReference>
<evidence type="ECO:0000256" key="7">
    <source>
        <dbReference type="ARBA" id="ARBA00022679"/>
    </source>
</evidence>
<dbReference type="NCBIfam" id="NF002872">
    <property type="entry name" value="PRK03202.1"/>
    <property type="match status" value="1"/>
</dbReference>
<feature type="active site" description="Proton acceptor" evidence="15">
    <location>
        <position position="127"/>
    </location>
</feature>
<evidence type="ECO:0000256" key="6">
    <source>
        <dbReference type="ARBA" id="ARBA00022533"/>
    </source>
</evidence>
<keyword evidence="5 15" id="KW-0963">Cytoplasm</keyword>
<evidence type="ECO:0000256" key="5">
    <source>
        <dbReference type="ARBA" id="ARBA00022490"/>
    </source>
</evidence>
<evidence type="ECO:0000313" key="17">
    <source>
        <dbReference type="EMBL" id="KIS22277.1"/>
    </source>
</evidence>
<dbReference type="InterPro" id="IPR015912">
    <property type="entry name" value="Phosphofructokinase_CS"/>
</dbReference>
<evidence type="ECO:0000259" key="16">
    <source>
        <dbReference type="Pfam" id="PF00365"/>
    </source>
</evidence>
<dbReference type="SUPFAM" id="SSF53784">
    <property type="entry name" value="Phosphofructokinase"/>
    <property type="match status" value="1"/>
</dbReference>
<comment type="pathway">
    <text evidence="4 15">Carbohydrate degradation; glycolysis; D-glyceraldehyde 3-phosphate and glycerone phosphate from D-glucose: step 3/4.</text>
</comment>
<dbReference type="Gene3D" id="3.40.50.450">
    <property type="match status" value="1"/>
</dbReference>
<evidence type="ECO:0000256" key="12">
    <source>
        <dbReference type="ARBA" id="ARBA00022842"/>
    </source>
</evidence>
<evidence type="ECO:0000313" key="18">
    <source>
        <dbReference type="Proteomes" id="UP000032250"/>
    </source>
</evidence>
<dbReference type="GO" id="GO:0016208">
    <property type="term" value="F:AMP binding"/>
    <property type="evidence" value="ECO:0007669"/>
    <property type="project" value="TreeGrafter"/>
</dbReference>
<evidence type="ECO:0000256" key="13">
    <source>
        <dbReference type="ARBA" id="ARBA00023152"/>
    </source>
</evidence>
<dbReference type="InterPro" id="IPR000023">
    <property type="entry name" value="Phosphofructokinase_dom"/>
</dbReference>
<sequence length="319" mass="34223">MKTIAVLTSGGDAPGMNAAIRAVVRTGLEKGLKVMGIQRGYNGLINGEIFEMDTHSVSDIIQRGGTILRTARCEEFRTEQGREKAAKILRAFGIDGLVVIGGDGSFHGAQLLSKLGINTVGLPGTIDNDLAYTDYTIGFDTSINTVLDAINKLRDTSTSHERVSVVEVMGRNCGDIALYTGVAGGAESIIIPEKEYNADKLCKQILQGKLKGKMHNLVLLAEGVGGANELAKYIEEVTGIETRSTILGHIQRGGSPTCMDRILASRMAYKAVELLISGKSSRVVGIKNGKIIDMDIDEALSVERSFDQELYDISTTLSK</sequence>
<dbReference type="EC" id="2.7.1.11" evidence="15"/>
<keyword evidence="6 15" id="KW-0021">Allosteric enzyme</keyword>
<keyword evidence="7 15" id="KW-0808">Transferase</keyword>
<dbReference type="AlphaFoldDB" id="A0A0D1BR20"/>
<dbReference type="RefSeq" id="WP_043032573.1">
    <property type="nucleotide sequence ID" value="NZ_JXSU01000008.1"/>
</dbReference>
<dbReference type="Proteomes" id="UP000032250">
    <property type="component" value="Unassembled WGS sequence"/>
</dbReference>
<dbReference type="NCBIfam" id="TIGR02482">
    <property type="entry name" value="PFKA_ATP"/>
    <property type="match status" value="1"/>
</dbReference>
<dbReference type="PATRIC" id="fig|1379739.3.peg.3906"/>
<dbReference type="InterPro" id="IPR035966">
    <property type="entry name" value="PKF_sf"/>
</dbReference>
<dbReference type="GO" id="GO:0042802">
    <property type="term" value="F:identical protein binding"/>
    <property type="evidence" value="ECO:0007669"/>
    <property type="project" value="TreeGrafter"/>
</dbReference>
<evidence type="ECO:0000256" key="9">
    <source>
        <dbReference type="ARBA" id="ARBA00022741"/>
    </source>
</evidence>
<accession>A0A0D1BR20</accession>
<comment type="activity regulation">
    <text evidence="15">Allosterically activated by ADP and other diphosphonucleosides, and allosterically inhibited by phosphoenolpyruvate.</text>
</comment>
<feature type="binding site" description="in other chain" evidence="15">
    <location>
        <begin position="169"/>
        <end position="171"/>
    </location>
    <ligand>
        <name>substrate</name>
        <note>ligand shared between dimeric partners</note>
    </ligand>
</feature>
<keyword evidence="11 15" id="KW-0067">ATP-binding</keyword>
<gene>
    <name evidence="15" type="primary">pfkA</name>
    <name evidence="17" type="ORF">N495_17635</name>
</gene>
<feature type="binding site" evidence="15">
    <location>
        <position position="243"/>
    </location>
    <ligand>
        <name>substrate</name>
        <note>ligand shared between dimeric partners</note>
    </ligand>
</feature>
<dbReference type="HOGENOM" id="CLU_020655_0_1_9"/>
<name>A0A0D1BR20_CLOBO</name>
<feature type="binding site" evidence="15">
    <location>
        <begin position="102"/>
        <end position="105"/>
    </location>
    <ligand>
        <name>ATP</name>
        <dbReference type="ChEBI" id="CHEBI:30616"/>
    </ligand>
</feature>
<evidence type="ECO:0000256" key="14">
    <source>
        <dbReference type="ARBA" id="ARBA00048070"/>
    </source>
</evidence>
<evidence type="ECO:0000256" key="2">
    <source>
        <dbReference type="ARBA" id="ARBA00002659"/>
    </source>
</evidence>
<evidence type="ECO:0000256" key="10">
    <source>
        <dbReference type="ARBA" id="ARBA00022777"/>
    </source>
</evidence>
<dbReference type="OrthoDB" id="9802503at2"/>
<evidence type="ECO:0000256" key="4">
    <source>
        <dbReference type="ARBA" id="ARBA00004679"/>
    </source>
</evidence>
<keyword evidence="10 15" id="KW-0418">Kinase</keyword>
<dbReference type="GO" id="GO:0070095">
    <property type="term" value="F:fructose-6-phosphate binding"/>
    <property type="evidence" value="ECO:0007669"/>
    <property type="project" value="TreeGrafter"/>
</dbReference>
<feature type="binding site" evidence="15">
    <location>
        <position position="11"/>
    </location>
    <ligand>
        <name>ATP</name>
        <dbReference type="ChEBI" id="CHEBI:30616"/>
    </ligand>
</feature>
<evidence type="ECO:0000256" key="11">
    <source>
        <dbReference type="ARBA" id="ARBA00022840"/>
    </source>
</evidence>
<feature type="binding site" description="in other chain" evidence="15">
    <location>
        <position position="154"/>
    </location>
    <ligand>
        <name>ADP</name>
        <dbReference type="ChEBI" id="CHEBI:456216"/>
        <note>allosteric activator; ligand shared between dimeric partners</note>
    </ligand>
</feature>
<dbReference type="UniPathway" id="UPA00109">
    <property type="reaction ID" value="UER00182"/>
</dbReference>
<dbReference type="FunFam" id="3.40.50.450:FF:000001">
    <property type="entry name" value="ATP-dependent 6-phosphofructokinase"/>
    <property type="match status" value="1"/>
</dbReference>
<dbReference type="InterPro" id="IPR012003">
    <property type="entry name" value="ATP_PFK_prok-type"/>
</dbReference>
<dbReference type="GO" id="GO:0003872">
    <property type="term" value="F:6-phosphofructokinase activity"/>
    <property type="evidence" value="ECO:0007669"/>
    <property type="project" value="UniProtKB-UniRule"/>
</dbReference>
<dbReference type="Pfam" id="PF00365">
    <property type="entry name" value="PFK"/>
    <property type="match status" value="1"/>
</dbReference>
<dbReference type="PROSITE" id="PS00433">
    <property type="entry name" value="PHOSPHOFRUCTOKINASE"/>
    <property type="match status" value="1"/>
</dbReference>
<feature type="binding site" evidence="15">
    <location>
        <begin position="72"/>
        <end position="73"/>
    </location>
    <ligand>
        <name>ATP</name>
        <dbReference type="ChEBI" id="CHEBI:30616"/>
    </ligand>
</feature>
<dbReference type="InterPro" id="IPR022953">
    <property type="entry name" value="ATP_PFK"/>
</dbReference>
<dbReference type="PANTHER" id="PTHR13697:SF4">
    <property type="entry name" value="ATP-DEPENDENT 6-PHOSPHOFRUCTOKINASE"/>
    <property type="match status" value="1"/>
</dbReference>
<dbReference type="InterPro" id="IPR012828">
    <property type="entry name" value="PFKA_ATP_prok"/>
</dbReference>
<keyword evidence="9 15" id="KW-0547">Nucleotide-binding</keyword>
<feature type="binding site" description="in other chain" evidence="15">
    <location>
        <position position="211"/>
    </location>
    <ligand>
        <name>ADP</name>
        <dbReference type="ChEBI" id="CHEBI:456216"/>
        <note>allosteric activator; ligand shared between dimeric partners</note>
    </ligand>
</feature>
<comment type="subcellular location">
    <subcellularLocation>
        <location evidence="3 15">Cytoplasm</location>
    </subcellularLocation>
</comment>
<comment type="catalytic activity">
    <reaction evidence="14 15">
        <text>beta-D-fructose 6-phosphate + ATP = beta-D-fructose 1,6-bisphosphate + ADP + H(+)</text>
        <dbReference type="Rhea" id="RHEA:16109"/>
        <dbReference type="ChEBI" id="CHEBI:15378"/>
        <dbReference type="ChEBI" id="CHEBI:30616"/>
        <dbReference type="ChEBI" id="CHEBI:32966"/>
        <dbReference type="ChEBI" id="CHEBI:57634"/>
        <dbReference type="ChEBI" id="CHEBI:456216"/>
        <dbReference type="EC" id="2.7.1.11"/>
    </reaction>
</comment>
<evidence type="ECO:0000256" key="3">
    <source>
        <dbReference type="ARBA" id="ARBA00004496"/>
    </source>
</evidence>
<proteinExistence type="inferred from homology"/>
<dbReference type="Gene3D" id="3.40.50.460">
    <property type="entry name" value="Phosphofructokinase domain"/>
    <property type="match status" value="1"/>
</dbReference>
<dbReference type="GO" id="GO:0005524">
    <property type="term" value="F:ATP binding"/>
    <property type="evidence" value="ECO:0007669"/>
    <property type="project" value="UniProtKB-UniRule"/>
</dbReference>
<protein>
    <recommendedName>
        <fullName evidence="15">ATP-dependent 6-phosphofructokinase</fullName>
        <shortName evidence="15">ATP-PFK</shortName>
        <shortName evidence="15">Phosphofructokinase</shortName>
        <ecNumber evidence="15">2.7.1.11</ecNumber>
    </recommendedName>
    <alternativeName>
        <fullName evidence="15">Phosphohexokinase</fullName>
    </alternativeName>
</protein>
<feature type="binding site" description="in other chain" evidence="15">
    <location>
        <position position="222"/>
    </location>
    <ligand>
        <name>substrate</name>
        <note>ligand shared between dimeric partners</note>
    </ligand>
</feature>
<dbReference type="PANTHER" id="PTHR13697">
    <property type="entry name" value="PHOSPHOFRUCTOKINASE"/>
    <property type="match status" value="1"/>
</dbReference>